<dbReference type="PROSITE" id="PS00616">
    <property type="entry name" value="HIS_ACID_PHOSPHAT_1"/>
    <property type="match status" value="1"/>
</dbReference>
<protein>
    <submittedName>
        <fullName evidence="3">(African queen) hypothetical protein</fullName>
    </submittedName>
</protein>
<dbReference type="SUPFAM" id="SSF53254">
    <property type="entry name" value="Phosphoglycerate mutase-like"/>
    <property type="match status" value="1"/>
</dbReference>
<keyword evidence="4" id="KW-1185">Reference proteome</keyword>
<evidence type="ECO:0000256" key="2">
    <source>
        <dbReference type="ARBA" id="ARBA00005375"/>
    </source>
</evidence>
<evidence type="ECO:0000256" key="1">
    <source>
        <dbReference type="ARBA" id="ARBA00000032"/>
    </source>
</evidence>
<dbReference type="GO" id="GO:0050308">
    <property type="term" value="F:sugar-phosphatase activity"/>
    <property type="evidence" value="ECO:0007669"/>
    <property type="project" value="TreeGrafter"/>
</dbReference>
<gene>
    <name evidence="3" type="ORF">DCHRY22_LOCUS12105</name>
</gene>
<dbReference type="PANTHER" id="PTHR11567">
    <property type="entry name" value="ACID PHOSPHATASE-RELATED"/>
    <property type="match status" value="1"/>
</dbReference>
<reference evidence="3" key="1">
    <citation type="submission" date="2021-09" db="EMBL/GenBank/DDBJ databases">
        <authorList>
            <person name="Martin H S."/>
        </authorList>
    </citation>
    <scope>NUCLEOTIDE SEQUENCE</scope>
</reference>
<dbReference type="AlphaFoldDB" id="A0A8J2RCT6"/>
<evidence type="ECO:0000313" key="3">
    <source>
        <dbReference type="EMBL" id="CAG9576936.1"/>
    </source>
</evidence>
<dbReference type="InterPro" id="IPR000560">
    <property type="entry name" value="His_Pase_clade-2"/>
</dbReference>
<dbReference type="OrthoDB" id="75078at2759"/>
<dbReference type="PROSITE" id="PS00778">
    <property type="entry name" value="HIS_ACID_PHOSPHAT_2"/>
    <property type="match status" value="1"/>
</dbReference>
<comment type="catalytic activity">
    <reaction evidence="1">
        <text>a phosphate monoester + H2O = an alcohol + phosphate</text>
        <dbReference type="Rhea" id="RHEA:15017"/>
        <dbReference type="ChEBI" id="CHEBI:15377"/>
        <dbReference type="ChEBI" id="CHEBI:30879"/>
        <dbReference type="ChEBI" id="CHEBI:43474"/>
        <dbReference type="ChEBI" id="CHEBI:67140"/>
        <dbReference type="EC" id="3.1.3.2"/>
    </reaction>
</comment>
<organism evidence="3 4">
    <name type="scientific">Danaus chrysippus</name>
    <name type="common">African queen</name>
    <dbReference type="NCBI Taxonomy" id="151541"/>
    <lineage>
        <taxon>Eukaryota</taxon>
        <taxon>Metazoa</taxon>
        <taxon>Ecdysozoa</taxon>
        <taxon>Arthropoda</taxon>
        <taxon>Hexapoda</taxon>
        <taxon>Insecta</taxon>
        <taxon>Pterygota</taxon>
        <taxon>Neoptera</taxon>
        <taxon>Endopterygota</taxon>
        <taxon>Lepidoptera</taxon>
        <taxon>Glossata</taxon>
        <taxon>Ditrysia</taxon>
        <taxon>Papilionoidea</taxon>
        <taxon>Nymphalidae</taxon>
        <taxon>Danainae</taxon>
        <taxon>Danaini</taxon>
        <taxon>Danaina</taxon>
        <taxon>Danaus</taxon>
        <taxon>Anosia</taxon>
    </lineage>
</organism>
<evidence type="ECO:0000313" key="4">
    <source>
        <dbReference type="Proteomes" id="UP000789524"/>
    </source>
</evidence>
<dbReference type="CDD" id="cd07061">
    <property type="entry name" value="HP_HAP_like"/>
    <property type="match status" value="1"/>
</dbReference>
<dbReference type="InterPro" id="IPR033379">
    <property type="entry name" value="Acid_Pase_AS"/>
</dbReference>
<accession>A0A8J2RCT6</accession>
<dbReference type="GO" id="GO:0003993">
    <property type="term" value="F:acid phosphatase activity"/>
    <property type="evidence" value="ECO:0007669"/>
    <property type="project" value="UniProtKB-EC"/>
</dbReference>
<dbReference type="InterPro" id="IPR050645">
    <property type="entry name" value="Histidine_acid_phosphatase"/>
</dbReference>
<dbReference type="EMBL" id="CAKASE010000075">
    <property type="protein sequence ID" value="CAG9576936.1"/>
    <property type="molecule type" value="Genomic_DNA"/>
</dbReference>
<comment type="caution">
    <text evidence="3">The sequence shown here is derived from an EMBL/GenBank/DDBJ whole genome shotgun (WGS) entry which is preliminary data.</text>
</comment>
<dbReference type="Gene3D" id="3.40.50.1240">
    <property type="entry name" value="Phosphoglycerate mutase-like"/>
    <property type="match status" value="2"/>
</dbReference>
<sequence length="393" mass="45661">MDYKIYFLNLFLVVTCYELKQVVILSRHNIRSPLVDAFKKFSPRPWPKWNVSVGYLTEKGASMEENMGEYMSNWLCTELFKDNCPEESSFQIFANSTQRTYESSKAFMRGVFKNCNNVLRMGTEEMASVFEVVVRNDSTVLQELVVKEMETKIRELDTRKPYSLLEDVLDLKNAEVCKMEGICHFDKANNKIIYELGNLPNVGGSLLWAHLIVDSFLMSYYDGFPLEDVAWGRIKDSEQWRILTKTISQYQHVVFNSKLVGRQVSKPLLSYISSVLTKETEKKIIILHGHDANLYFVLAALDVNEFLLPDQYEIVPIGGKLVFQRWYDATQDRDLFKLYYVYLTVDQIRDGSKLSTNNQPRRVQLFIKNCHVDSDGFCTWEDFVKVLNDAVSF</sequence>
<dbReference type="InterPro" id="IPR029033">
    <property type="entry name" value="His_PPase_superfam"/>
</dbReference>
<name>A0A8J2RCT6_9NEOP</name>
<dbReference type="Proteomes" id="UP000789524">
    <property type="component" value="Unassembled WGS sequence"/>
</dbReference>
<dbReference type="PANTHER" id="PTHR11567:SF135">
    <property type="entry name" value="GLUCOSE-1-PHOSPHATASE"/>
    <property type="match status" value="1"/>
</dbReference>
<dbReference type="Pfam" id="PF00328">
    <property type="entry name" value="His_Phos_2"/>
    <property type="match status" value="1"/>
</dbReference>
<comment type="similarity">
    <text evidence="2">Belongs to the histidine acid phosphatase family.</text>
</comment>
<proteinExistence type="inferred from homology"/>